<evidence type="ECO:0000256" key="4">
    <source>
        <dbReference type="ARBA" id="ARBA00018141"/>
    </source>
</evidence>
<evidence type="ECO:0000256" key="1">
    <source>
        <dbReference type="ARBA" id="ARBA00005061"/>
    </source>
</evidence>
<evidence type="ECO:0000313" key="7">
    <source>
        <dbReference type="EMBL" id="RZD13856.1"/>
    </source>
</evidence>
<sequence>MIVELIGKEADLTFECMHIVPGKGDCSRIHPHFHYVDVLVDGEFDDKRRIVHLYKLKAVTKRICAAFEDRILVANYPESVQRIEDKDSHYRIEINNKLYLIPKTDIFKIEIPSLNIEDLTVYFAQELARDLKEDELFKTLNYVEVTLSEGHGQRGKLRLDLK</sequence>
<accession>A0A519B9I2</accession>
<dbReference type="InterPro" id="IPR007115">
    <property type="entry name" value="6-PTP_synth/QueD"/>
</dbReference>
<organism evidence="7 8">
    <name type="scientific">Candidatus Acidulodesulfobacterium ferriphilum</name>
    <dbReference type="NCBI Taxonomy" id="2597223"/>
    <lineage>
        <taxon>Bacteria</taxon>
        <taxon>Deltaproteobacteria</taxon>
        <taxon>Candidatus Acidulodesulfobacterales</taxon>
        <taxon>Candidatus Acidulodesulfobacterium</taxon>
    </lineage>
</organism>
<dbReference type="SUPFAM" id="SSF55620">
    <property type="entry name" value="Tetrahydrobiopterin biosynthesis enzymes-like"/>
    <property type="match status" value="1"/>
</dbReference>
<dbReference type="EC" id="4.1.2.50" evidence="3"/>
<evidence type="ECO:0000256" key="6">
    <source>
        <dbReference type="ARBA" id="ARBA00048807"/>
    </source>
</evidence>
<dbReference type="Pfam" id="PF01242">
    <property type="entry name" value="PTPS"/>
    <property type="match status" value="1"/>
</dbReference>
<comment type="similarity">
    <text evidence="2">Belongs to the PTPS family. QueD subfamily.</text>
</comment>
<evidence type="ECO:0000256" key="3">
    <source>
        <dbReference type="ARBA" id="ARBA00012982"/>
    </source>
</evidence>
<dbReference type="InterPro" id="IPR038418">
    <property type="entry name" value="6-PTP_synth/QueD_sf"/>
</dbReference>
<dbReference type="GO" id="GO:0070497">
    <property type="term" value="F:6-carboxytetrahydropterin synthase activity"/>
    <property type="evidence" value="ECO:0007669"/>
    <property type="project" value="UniProtKB-EC"/>
</dbReference>
<comment type="caution">
    <text evidence="7">The sequence shown here is derived from an EMBL/GenBank/DDBJ whole genome shotgun (WGS) entry which is preliminary data.</text>
</comment>
<dbReference type="UniPathway" id="UPA00391"/>
<evidence type="ECO:0000256" key="5">
    <source>
        <dbReference type="ARBA" id="ARBA00031449"/>
    </source>
</evidence>
<proteinExistence type="inferred from homology"/>
<dbReference type="Proteomes" id="UP000320813">
    <property type="component" value="Unassembled WGS sequence"/>
</dbReference>
<reference evidence="7 8" key="1">
    <citation type="submission" date="2019-01" db="EMBL/GenBank/DDBJ databases">
        <title>Insights into ecological role of a new deltaproteobacterial order Candidatus Sinidesulfobacterales (Sva0485) by metagenomics and metatranscriptomics.</title>
        <authorList>
            <person name="Tan S."/>
            <person name="Liu J."/>
            <person name="Fang Y."/>
            <person name="Hedlund B.P."/>
            <person name="Lian Z.H."/>
            <person name="Huang L.Y."/>
            <person name="Li J.T."/>
            <person name="Huang L.N."/>
            <person name="Li W.J."/>
            <person name="Jiang H.C."/>
            <person name="Dong H.L."/>
            <person name="Shu W.S."/>
        </authorList>
    </citation>
    <scope>NUCLEOTIDE SEQUENCE [LARGE SCALE GENOMIC DNA]</scope>
    <source>
        <strain evidence="7">AP3</strain>
    </source>
</reference>
<gene>
    <name evidence="7" type="ORF">EVJ47_08725</name>
</gene>
<comment type="catalytic activity">
    <reaction evidence="6">
        <text>7,8-dihydroneopterin 3'-triphosphate + H2O = 6-carboxy-5,6,7,8-tetrahydropterin + triphosphate + acetaldehyde + 2 H(+)</text>
        <dbReference type="Rhea" id="RHEA:27966"/>
        <dbReference type="ChEBI" id="CHEBI:15343"/>
        <dbReference type="ChEBI" id="CHEBI:15377"/>
        <dbReference type="ChEBI" id="CHEBI:15378"/>
        <dbReference type="ChEBI" id="CHEBI:18036"/>
        <dbReference type="ChEBI" id="CHEBI:58462"/>
        <dbReference type="ChEBI" id="CHEBI:61032"/>
        <dbReference type="EC" id="4.1.2.50"/>
    </reaction>
</comment>
<dbReference type="AlphaFoldDB" id="A0A519B9I2"/>
<evidence type="ECO:0000256" key="2">
    <source>
        <dbReference type="ARBA" id="ARBA00008900"/>
    </source>
</evidence>
<dbReference type="Gene3D" id="3.30.479.10">
    <property type="entry name" value="6-pyruvoyl tetrahydropterin synthase/QueD"/>
    <property type="match status" value="1"/>
</dbReference>
<name>A0A519B9I2_9DELT</name>
<protein>
    <recommendedName>
        <fullName evidence="4">6-carboxy-5,6,7,8-tetrahydropterin synthase</fullName>
        <ecNumber evidence="3">4.1.2.50</ecNumber>
    </recommendedName>
    <alternativeName>
        <fullName evidence="5">Queuosine biosynthesis protein QueD</fullName>
    </alternativeName>
</protein>
<comment type="pathway">
    <text evidence="1">Purine metabolism; 7-cyano-7-deazaguanine biosynthesis.</text>
</comment>
<dbReference type="EMBL" id="SGBD01000006">
    <property type="protein sequence ID" value="RZD13856.1"/>
    <property type="molecule type" value="Genomic_DNA"/>
</dbReference>
<evidence type="ECO:0000313" key="8">
    <source>
        <dbReference type="Proteomes" id="UP000320813"/>
    </source>
</evidence>